<sequence>MGFSSFCQSVSRALKTYFNYPEHSLIKSVDHAVIVIVFIILFVCVFNPKWSEGLREQILVSQEHDEAATLVYPQLAIGSFANDPGAPVFINNETTCVVFDYFSDNQSNCTDAAQKHAVSTVTIWTFAPQSIPYNNNIFLQFYFQYDPNADRDLLSTNYSFPPSVYFGTTDDILENEREYFELIDWSRPLSATAGNILSLTKSVFTYQNGSISHRFAWTSSSVSPSGDTLCNVSSNAYCILQIQIGYSTSIVRSSTYTTRMTVIEVIGLVSGYLGDILIAWGILFLLIQLIRYLVKGHIHLWRVTKKTWTRPPDMEIGSDQEVPLPAVSHREDVTTSEKNMTIPASPFTSPATLRPLMHVKQPL</sequence>
<feature type="transmembrane region" description="Helical" evidence="1">
    <location>
        <begin position="28"/>
        <end position="46"/>
    </location>
</feature>
<evidence type="ECO:0000313" key="2">
    <source>
        <dbReference type="EMBL" id="OZJ01609.1"/>
    </source>
</evidence>
<keyword evidence="1" id="KW-1133">Transmembrane helix</keyword>
<reference evidence="2 3" key="1">
    <citation type="journal article" date="2017" name="Mycologia">
        <title>Bifiguratus adelaidae, gen. et sp. nov., a new member of Mucoromycotina in endophytic and soil-dwelling habitats.</title>
        <authorList>
            <person name="Torres-Cruz T.J."/>
            <person name="Billingsley Tobias T.L."/>
            <person name="Almatruk M."/>
            <person name="Hesse C."/>
            <person name="Kuske C.R."/>
            <person name="Desiro A."/>
            <person name="Benucci G.M."/>
            <person name="Bonito G."/>
            <person name="Stajich J.E."/>
            <person name="Dunlap C."/>
            <person name="Arnold A.E."/>
            <person name="Porras-Alfaro A."/>
        </authorList>
    </citation>
    <scope>NUCLEOTIDE SEQUENCE [LARGE SCALE GENOMIC DNA]</scope>
    <source>
        <strain evidence="2 3">AZ0501</strain>
    </source>
</reference>
<name>A0A261XTC1_9FUNG</name>
<accession>A0A261XTC1</accession>
<dbReference type="Proteomes" id="UP000242875">
    <property type="component" value="Unassembled WGS sequence"/>
</dbReference>
<keyword evidence="3" id="KW-1185">Reference proteome</keyword>
<keyword evidence="1" id="KW-0812">Transmembrane</keyword>
<gene>
    <name evidence="2" type="ORF">BZG36_05331</name>
</gene>
<organism evidence="2 3">
    <name type="scientific">Bifiguratus adelaidae</name>
    <dbReference type="NCBI Taxonomy" id="1938954"/>
    <lineage>
        <taxon>Eukaryota</taxon>
        <taxon>Fungi</taxon>
        <taxon>Fungi incertae sedis</taxon>
        <taxon>Mucoromycota</taxon>
        <taxon>Mucoromycotina</taxon>
        <taxon>Endogonomycetes</taxon>
        <taxon>Endogonales</taxon>
        <taxon>Endogonales incertae sedis</taxon>
        <taxon>Bifiguratus</taxon>
    </lineage>
</organism>
<dbReference type="EMBL" id="MVBO01000286">
    <property type="protein sequence ID" value="OZJ01609.1"/>
    <property type="molecule type" value="Genomic_DNA"/>
</dbReference>
<proteinExistence type="predicted"/>
<dbReference type="AlphaFoldDB" id="A0A261XTC1"/>
<keyword evidence="1" id="KW-0472">Membrane</keyword>
<protein>
    <submittedName>
        <fullName evidence="2">Uncharacterized protein</fullName>
    </submittedName>
</protein>
<comment type="caution">
    <text evidence="2">The sequence shown here is derived from an EMBL/GenBank/DDBJ whole genome shotgun (WGS) entry which is preliminary data.</text>
</comment>
<evidence type="ECO:0000256" key="1">
    <source>
        <dbReference type="SAM" id="Phobius"/>
    </source>
</evidence>
<feature type="transmembrane region" description="Helical" evidence="1">
    <location>
        <begin position="262"/>
        <end position="287"/>
    </location>
</feature>
<evidence type="ECO:0000313" key="3">
    <source>
        <dbReference type="Proteomes" id="UP000242875"/>
    </source>
</evidence>